<reference evidence="1 2" key="3">
    <citation type="journal article" date="2022" name="Microbiol. Spectr.">
        <title>Folding features and dynamics of 3D genome architecture in plant fungal pathogens.</title>
        <authorList>
            <person name="Xia C."/>
        </authorList>
    </citation>
    <scope>NUCLEOTIDE SEQUENCE [LARGE SCALE GENOMIC DNA]</scope>
    <source>
        <strain evidence="1 2">93-210</strain>
    </source>
</reference>
<name>A0ACC0ERQ0_9BASI</name>
<reference evidence="2" key="2">
    <citation type="journal article" date="2018" name="Mol. Plant Microbe Interact.">
        <title>Genome sequence resources for the wheat stripe rust pathogen (Puccinia striiformis f. sp. tritici) and the barley stripe rust pathogen (Puccinia striiformis f. sp. hordei).</title>
        <authorList>
            <person name="Xia C."/>
            <person name="Wang M."/>
            <person name="Yin C."/>
            <person name="Cornejo O.E."/>
            <person name="Hulbert S.H."/>
            <person name="Chen X."/>
        </authorList>
    </citation>
    <scope>NUCLEOTIDE SEQUENCE [LARGE SCALE GENOMIC DNA]</scope>
    <source>
        <strain evidence="2">93-210</strain>
    </source>
</reference>
<sequence length="598" mass="67441">MSTSERNTADIVVIEDDREKEINDTASDSVSTDTVPNSSAESGTDSVAVDVETESDCQAKKRKLTSKVWDHFERITEGNVVKAICNYCRSSLSAMQGILSFSGRAPAVWIFSQEETRKKLAEMVIRQEYSFSTVEHEGFIEFMKVAQPKFVIPGRLTVRNDCVKIYEMLKSVEKVKMSKADHIGITTDLWTSSDLTGYMVVTAHYITREWGLTKTIISFRPLLSPHTGQVIADRLSQVLIEWKALQKLAFVTLDNASSNNLAVSRLQRFISDRSSLTDRPATSRYFHVRCLAHVINLVVKDGLKQISSALEHLRESVKYIHGSSSRIEAFDRALVASNIDPKKKHPSKDVPTQWNATYLMLESSIPLKTAFQQLGMDDEKYEVCPSVLDWEELAIMKDFLEPFYTATLDLSGTQYPTMNLLYRAMRKIEKRLNDSSNLKDSHLSRIVNPMKDKFTKYWQPMQDLEETHTAQETSDFLGKVRAAILSLWAMCAPAQKTANSPPKTSSSTSKKVDEETSRFLQYMNGSIEGNSSNAPSAKLDLYLEERNIGITAGEQFDILVASESAFSTGGRVLDDYRTRLNEETVEALLCAQDWIKNK</sequence>
<reference evidence="2" key="1">
    <citation type="journal article" date="2018" name="BMC Genomics">
        <title>Genomic insights into host adaptation between the wheat stripe rust pathogen (Puccinia striiformis f. sp. tritici) and the barley stripe rust pathogen (Puccinia striiformis f. sp. hordei).</title>
        <authorList>
            <person name="Xia C."/>
            <person name="Wang M."/>
            <person name="Yin C."/>
            <person name="Cornejo O.E."/>
            <person name="Hulbert S.H."/>
            <person name="Chen X."/>
        </authorList>
    </citation>
    <scope>NUCLEOTIDE SEQUENCE [LARGE SCALE GENOMIC DNA]</scope>
    <source>
        <strain evidence="2">93-210</strain>
    </source>
</reference>
<proteinExistence type="predicted"/>
<dbReference type="EMBL" id="CM045867">
    <property type="protein sequence ID" value="KAI7958773.1"/>
    <property type="molecule type" value="Genomic_DNA"/>
</dbReference>
<gene>
    <name evidence="1" type="ORF">MJO28_002564</name>
</gene>
<organism evidence="1 2">
    <name type="scientific">Puccinia striiformis f. sp. tritici</name>
    <dbReference type="NCBI Taxonomy" id="168172"/>
    <lineage>
        <taxon>Eukaryota</taxon>
        <taxon>Fungi</taxon>
        <taxon>Dikarya</taxon>
        <taxon>Basidiomycota</taxon>
        <taxon>Pucciniomycotina</taxon>
        <taxon>Pucciniomycetes</taxon>
        <taxon>Pucciniales</taxon>
        <taxon>Pucciniaceae</taxon>
        <taxon>Puccinia</taxon>
    </lineage>
</organism>
<evidence type="ECO:0000313" key="2">
    <source>
        <dbReference type="Proteomes" id="UP001060170"/>
    </source>
</evidence>
<accession>A0ACC0ERQ0</accession>
<dbReference type="Proteomes" id="UP001060170">
    <property type="component" value="Chromosome 3"/>
</dbReference>
<comment type="caution">
    <text evidence="1">The sequence shown here is derived from an EMBL/GenBank/DDBJ whole genome shotgun (WGS) entry which is preliminary data.</text>
</comment>
<evidence type="ECO:0000313" key="1">
    <source>
        <dbReference type="EMBL" id="KAI7958773.1"/>
    </source>
</evidence>
<keyword evidence="2" id="KW-1185">Reference proteome</keyword>
<protein>
    <submittedName>
        <fullName evidence="1">Uncharacterized protein</fullName>
    </submittedName>
</protein>